<dbReference type="EMBL" id="BAABFO010000007">
    <property type="protein sequence ID" value="GAA4330420.1"/>
    <property type="molecule type" value="Genomic_DNA"/>
</dbReference>
<reference evidence="11" key="1">
    <citation type="journal article" date="2019" name="Int. J. Syst. Evol. Microbiol.">
        <title>The Global Catalogue of Microorganisms (GCM) 10K type strain sequencing project: providing services to taxonomists for standard genome sequencing and annotation.</title>
        <authorList>
            <consortium name="The Broad Institute Genomics Platform"/>
            <consortium name="The Broad Institute Genome Sequencing Center for Infectious Disease"/>
            <person name="Wu L."/>
            <person name="Ma J."/>
        </authorList>
    </citation>
    <scope>NUCLEOTIDE SEQUENCE [LARGE SCALE GENOMIC DNA]</scope>
    <source>
        <strain evidence="11">JCM 17666</strain>
    </source>
</reference>
<evidence type="ECO:0000256" key="7">
    <source>
        <dbReference type="RuleBase" id="RU003376"/>
    </source>
</evidence>
<dbReference type="SUPFAM" id="SSF81452">
    <property type="entry name" value="Cytochrome c oxidase subunit III-like"/>
    <property type="match status" value="1"/>
</dbReference>
<comment type="similarity">
    <text evidence="2 7">Belongs to the cytochrome c oxidase subunit 3 family.</text>
</comment>
<evidence type="ECO:0000259" key="9">
    <source>
        <dbReference type="PROSITE" id="PS50253"/>
    </source>
</evidence>
<accession>A0ABP8GV52</accession>
<dbReference type="InterPro" id="IPR035973">
    <property type="entry name" value="Cyt_c_oxidase_su3-like_sf"/>
</dbReference>
<evidence type="ECO:0000313" key="10">
    <source>
        <dbReference type="EMBL" id="GAA4330420.1"/>
    </source>
</evidence>
<dbReference type="InterPro" id="IPR000298">
    <property type="entry name" value="Cyt_c_oxidase-like_su3"/>
</dbReference>
<feature type="transmembrane region" description="Helical" evidence="8">
    <location>
        <begin position="140"/>
        <end position="159"/>
    </location>
</feature>
<organism evidence="10 11">
    <name type="scientific">Pigmentiphaga soli</name>
    <dbReference type="NCBI Taxonomy" id="1007095"/>
    <lineage>
        <taxon>Bacteria</taxon>
        <taxon>Pseudomonadati</taxon>
        <taxon>Pseudomonadota</taxon>
        <taxon>Betaproteobacteria</taxon>
        <taxon>Burkholderiales</taxon>
        <taxon>Alcaligenaceae</taxon>
        <taxon>Pigmentiphaga</taxon>
    </lineage>
</organism>
<gene>
    <name evidence="10" type="ORF">GCM10023144_18090</name>
</gene>
<dbReference type="Pfam" id="PF00510">
    <property type="entry name" value="COX3"/>
    <property type="match status" value="1"/>
</dbReference>
<dbReference type="InterPro" id="IPR013833">
    <property type="entry name" value="Cyt_c_oxidase_su3_a-hlx"/>
</dbReference>
<keyword evidence="11" id="KW-1185">Reference proteome</keyword>
<comment type="caution">
    <text evidence="10">The sequence shown here is derived from an EMBL/GenBank/DDBJ whole genome shotgun (WGS) entry which is preliminary data.</text>
</comment>
<dbReference type="RefSeq" id="WP_345248528.1">
    <property type="nucleotide sequence ID" value="NZ_BAABFO010000007.1"/>
</dbReference>
<keyword evidence="5 8" id="KW-1133">Transmembrane helix</keyword>
<dbReference type="Proteomes" id="UP001501671">
    <property type="component" value="Unassembled WGS sequence"/>
</dbReference>
<proteinExistence type="inferred from homology"/>
<evidence type="ECO:0000256" key="3">
    <source>
        <dbReference type="ARBA" id="ARBA00022475"/>
    </source>
</evidence>
<feature type="domain" description="Heme-copper oxidase subunit III family profile" evidence="9">
    <location>
        <begin position="1"/>
        <end position="210"/>
    </location>
</feature>
<evidence type="ECO:0000256" key="1">
    <source>
        <dbReference type="ARBA" id="ARBA00004651"/>
    </source>
</evidence>
<feature type="transmembrane region" description="Helical" evidence="8">
    <location>
        <begin position="110"/>
        <end position="128"/>
    </location>
</feature>
<keyword evidence="4 7" id="KW-0812">Transmembrane</keyword>
<evidence type="ECO:0000313" key="11">
    <source>
        <dbReference type="Proteomes" id="UP001501671"/>
    </source>
</evidence>
<keyword evidence="3" id="KW-1003">Cell membrane</keyword>
<dbReference type="Gene3D" id="1.20.120.80">
    <property type="entry name" value="Cytochrome c oxidase, subunit III, four-helix bundle"/>
    <property type="match status" value="1"/>
</dbReference>
<evidence type="ECO:0000256" key="5">
    <source>
        <dbReference type="ARBA" id="ARBA00022989"/>
    </source>
</evidence>
<evidence type="ECO:0000256" key="2">
    <source>
        <dbReference type="ARBA" id="ARBA00010581"/>
    </source>
</evidence>
<dbReference type="PANTHER" id="PTHR11403">
    <property type="entry name" value="CYTOCHROME C OXIDASE SUBUNIT III"/>
    <property type="match status" value="1"/>
</dbReference>
<protein>
    <submittedName>
        <fullName evidence="10">Cytochrome c oxidase subunit 3</fullName>
    </submittedName>
</protein>
<dbReference type="PANTHER" id="PTHR11403:SF2">
    <property type="entry name" value="CYTOCHROME BO(3) UBIQUINOL OXIDASE SUBUNIT 3"/>
    <property type="match status" value="1"/>
</dbReference>
<evidence type="ECO:0000256" key="8">
    <source>
        <dbReference type="SAM" id="Phobius"/>
    </source>
</evidence>
<dbReference type="PROSITE" id="PS50253">
    <property type="entry name" value="COX3"/>
    <property type="match status" value="1"/>
</dbReference>
<dbReference type="InterPro" id="IPR024791">
    <property type="entry name" value="Cyt_c/ubiquinol_Oxase_su3"/>
</dbReference>
<feature type="transmembrane region" description="Helical" evidence="8">
    <location>
        <begin position="189"/>
        <end position="208"/>
    </location>
</feature>
<keyword evidence="6 8" id="KW-0472">Membrane</keyword>
<feature type="transmembrane region" description="Helical" evidence="8">
    <location>
        <begin position="72"/>
        <end position="90"/>
    </location>
</feature>
<comment type="subcellular location">
    <subcellularLocation>
        <location evidence="1 7">Cell membrane</location>
        <topology evidence="1 7">Multi-pass membrane protein</topology>
    </subcellularLocation>
</comment>
<evidence type="ECO:0000256" key="4">
    <source>
        <dbReference type="ARBA" id="ARBA00022692"/>
    </source>
</evidence>
<feature type="transmembrane region" description="Helical" evidence="8">
    <location>
        <begin position="34"/>
        <end position="60"/>
    </location>
</feature>
<sequence length="213" mass="23751">MTAPDTPRKSAAPDGVPAIDVSALPNYAFGHRSLLWWGTFGLIAIEGTVFALTVVAYFYLRSRAPQWPLNGVPPALLWGTVNTLVMLVSLVPNQWAKRAAEAHRLREVRIALVICMAFSFAFLGVRVLEFQSLNVRWDTDAYGSIVWLLLGLHTVHLLTDTYDSGVLTVLMFTGPLEGRRMADVNENAVYWYFVVLSWLAIYAVIYVAPRVHG</sequence>
<evidence type="ECO:0000256" key="6">
    <source>
        <dbReference type="ARBA" id="ARBA00023136"/>
    </source>
</evidence>
<name>A0ABP8GV52_9BURK</name>